<dbReference type="InterPro" id="IPR000719">
    <property type="entry name" value="Prot_kinase_dom"/>
</dbReference>
<dbReference type="Gene3D" id="3.30.200.20">
    <property type="entry name" value="Phosphorylase Kinase, domain 1"/>
    <property type="match status" value="1"/>
</dbReference>
<evidence type="ECO:0000256" key="6">
    <source>
        <dbReference type="ARBA" id="ARBA00022840"/>
    </source>
</evidence>
<gene>
    <name evidence="12" type="ORF">TeGR_g11682</name>
</gene>
<evidence type="ECO:0000313" key="13">
    <source>
        <dbReference type="Proteomes" id="UP001165060"/>
    </source>
</evidence>
<sequence length="333" mass="36827">MVSGCGPISDYSILSKIDEGTFGIVYRALHKPSSTAVALKQVKSPPGSSGFPTQALREINVLLSLKHPCVLPVSCMVVGEGGGGEPGKVYMVMEVMRTDLKRAVKGLPEVMSQGEAKTVIRQLCDAVSYMHSKWFFHRDLKTANILVHGTGKVCVCDFGLARRYDAPLRGDYTPLVVTLWYRPPELLLGETTYGPAVDIWSLGCIFAELLTLDVLFPGQGEVNQLKRIWDVLGVPTEERWPGFGSLPNSLGATFKGSRANKLRSHFPSNSYSGKTYLNDSGFELLSGMLNVDPKQRIKSEDLMGHRYFREEPKAAEVRWDFERADKVTGYDSD</sequence>
<keyword evidence="2" id="KW-0723">Serine/threonine-protein kinase</keyword>
<evidence type="ECO:0000256" key="7">
    <source>
        <dbReference type="ARBA" id="ARBA00038543"/>
    </source>
</evidence>
<accession>A0ABQ6MMV3</accession>
<dbReference type="PANTHER" id="PTHR24056:SF107">
    <property type="entry name" value="CYCLIN-DEPENDENT KINASE 11A-RELATED"/>
    <property type="match status" value="1"/>
</dbReference>
<evidence type="ECO:0000256" key="5">
    <source>
        <dbReference type="ARBA" id="ARBA00022777"/>
    </source>
</evidence>
<dbReference type="InterPro" id="IPR011009">
    <property type="entry name" value="Kinase-like_dom_sf"/>
</dbReference>
<dbReference type="SUPFAM" id="SSF56112">
    <property type="entry name" value="Protein kinase-like (PK-like)"/>
    <property type="match status" value="1"/>
</dbReference>
<evidence type="ECO:0000256" key="3">
    <source>
        <dbReference type="ARBA" id="ARBA00022679"/>
    </source>
</evidence>
<evidence type="ECO:0000259" key="11">
    <source>
        <dbReference type="PROSITE" id="PS50011"/>
    </source>
</evidence>
<evidence type="ECO:0000256" key="9">
    <source>
        <dbReference type="ARBA" id="ARBA00041902"/>
    </source>
</evidence>
<dbReference type="Gene3D" id="1.10.510.10">
    <property type="entry name" value="Transferase(Phosphotransferase) domain 1"/>
    <property type="match status" value="1"/>
</dbReference>
<evidence type="ECO:0000256" key="2">
    <source>
        <dbReference type="ARBA" id="ARBA00022527"/>
    </source>
</evidence>
<organism evidence="12 13">
    <name type="scientific">Tetraparma gracilis</name>
    <dbReference type="NCBI Taxonomy" id="2962635"/>
    <lineage>
        <taxon>Eukaryota</taxon>
        <taxon>Sar</taxon>
        <taxon>Stramenopiles</taxon>
        <taxon>Ochrophyta</taxon>
        <taxon>Bolidophyceae</taxon>
        <taxon>Parmales</taxon>
        <taxon>Triparmaceae</taxon>
        <taxon>Tetraparma</taxon>
    </lineage>
</organism>
<evidence type="ECO:0000256" key="1">
    <source>
        <dbReference type="ARBA" id="ARBA00006485"/>
    </source>
</evidence>
<dbReference type="InterPro" id="IPR008271">
    <property type="entry name" value="Ser/Thr_kinase_AS"/>
</dbReference>
<dbReference type="EMBL" id="BRYB01001568">
    <property type="protein sequence ID" value="GMI28737.1"/>
    <property type="molecule type" value="Genomic_DNA"/>
</dbReference>
<keyword evidence="4" id="KW-0547">Nucleotide-binding</keyword>
<protein>
    <recommendedName>
        <fullName evidence="8">Cyclin-dependent kinase 2 homolog</fullName>
    </recommendedName>
    <alternativeName>
        <fullName evidence="9">Cell division control protein 2 homolog</fullName>
    </alternativeName>
    <alternativeName>
        <fullName evidence="10">cdc2-related kinase 2</fullName>
    </alternativeName>
</protein>
<comment type="similarity">
    <text evidence="1">Belongs to the protein kinase superfamily. CMGC Ser/Thr protein kinase family. CDC2/CDKX subfamily.</text>
</comment>
<dbReference type="SMART" id="SM00220">
    <property type="entry name" value="S_TKc"/>
    <property type="match status" value="1"/>
</dbReference>
<dbReference type="Pfam" id="PF00069">
    <property type="entry name" value="Pkinase"/>
    <property type="match status" value="1"/>
</dbReference>
<evidence type="ECO:0000256" key="10">
    <source>
        <dbReference type="ARBA" id="ARBA00042858"/>
    </source>
</evidence>
<keyword evidence="13" id="KW-1185">Reference proteome</keyword>
<name>A0ABQ6MMV3_9STRA</name>
<dbReference type="PANTHER" id="PTHR24056">
    <property type="entry name" value="CELL DIVISION PROTEIN KINASE"/>
    <property type="match status" value="1"/>
</dbReference>
<keyword evidence="5" id="KW-0418">Kinase</keyword>
<evidence type="ECO:0000313" key="12">
    <source>
        <dbReference type="EMBL" id="GMI28737.1"/>
    </source>
</evidence>
<comment type="caution">
    <text evidence="12">The sequence shown here is derived from an EMBL/GenBank/DDBJ whole genome shotgun (WGS) entry which is preliminary data.</text>
</comment>
<feature type="domain" description="Protein kinase" evidence="11">
    <location>
        <begin position="11"/>
        <end position="308"/>
    </location>
</feature>
<evidence type="ECO:0000256" key="4">
    <source>
        <dbReference type="ARBA" id="ARBA00022741"/>
    </source>
</evidence>
<comment type="subunit">
    <text evidence="7">May form a complex composed of at least the catalytic subunit CRK2 and a cyclin.</text>
</comment>
<proteinExistence type="inferred from homology"/>
<keyword evidence="6" id="KW-0067">ATP-binding</keyword>
<evidence type="ECO:0000256" key="8">
    <source>
        <dbReference type="ARBA" id="ARBA00039612"/>
    </source>
</evidence>
<reference evidence="12 13" key="1">
    <citation type="journal article" date="2023" name="Commun. Biol.">
        <title>Genome analysis of Parmales, the sister group of diatoms, reveals the evolutionary specialization of diatoms from phago-mixotrophs to photoautotrophs.</title>
        <authorList>
            <person name="Ban H."/>
            <person name="Sato S."/>
            <person name="Yoshikawa S."/>
            <person name="Yamada K."/>
            <person name="Nakamura Y."/>
            <person name="Ichinomiya M."/>
            <person name="Sato N."/>
            <person name="Blanc-Mathieu R."/>
            <person name="Endo H."/>
            <person name="Kuwata A."/>
            <person name="Ogata H."/>
        </authorList>
    </citation>
    <scope>NUCLEOTIDE SEQUENCE [LARGE SCALE GENOMIC DNA]</scope>
</reference>
<keyword evidence="3" id="KW-0808">Transferase</keyword>
<dbReference type="InterPro" id="IPR050108">
    <property type="entry name" value="CDK"/>
</dbReference>
<dbReference type="PROSITE" id="PS50011">
    <property type="entry name" value="PROTEIN_KINASE_DOM"/>
    <property type="match status" value="1"/>
</dbReference>
<dbReference type="Proteomes" id="UP001165060">
    <property type="component" value="Unassembled WGS sequence"/>
</dbReference>
<dbReference type="PROSITE" id="PS00108">
    <property type="entry name" value="PROTEIN_KINASE_ST"/>
    <property type="match status" value="1"/>
</dbReference>